<evidence type="ECO:0000259" key="7">
    <source>
        <dbReference type="PROSITE" id="PS51201"/>
    </source>
</evidence>
<dbReference type="SUPFAM" id="SSF51735">
    <property type="entry name" value="NAD(P)-binding Rossmann-fold domains"/>
    <property type="match status" value="2"/>
</dbReference>
<feature type="domain" description="RCK C-terminal" evidence="8">
    <location>
        <begin position="136"/>
        <end position="217"/>
    </location>
</feature>
<evidence type="ECO:0000256" key="6">
    <source>
        <dbReference type="ARBA" id="ARBA00023065"/>
    </source>
</evidence>
<dbReference type="GO" id="GO:0005886">
    <property type="term" value="C:plasma membrane"/>
    <property type="evidence" value="ECO:0007669"/>
    <property type="project" value="InterPro"/>
</dbReference>
<dbReference type="Pfam" id="PF02254">
    <property type="entry name" value="TrkA_N"/>
    <property type="match status" value="2"/>
</dbReference>
<proteinExistence type="predicted"/>
<dbReference type="PROSITE" id="PS51201">
    <property type="entry name" value="RCK_N"/>
    <property type="match status" value="2"/>
</dbReference>
<evidence type="ECO:0000256" key="3">
    <source>
        <dbReference type="ARBA" id="ARBA00022538"/>
    </source>
</evidence>
<dbReference type="InterPro" id="IPR036291">
    <property type="entry name" value="NAD(P)-bd_dom_sf"/>
</dbReference>
<evidence type="ECO:0000256" key="4">
    <source>
        <dbReference type="ARBA" id="ARBA00022958"/>
    </source>
</evidence>
<reference evidence="9" key="2">
    <citation type="journal article" date="2012" name="PLoS ONE">
        <title>A Deeply Branching Thermophilic Bacterium with an Ancient Acetyl-CoA Pathway Dominates a Subsurface Ecosystem.</title>
        <authorList>
            <person name="Takami H."/>
            <person name="Noguchi H."/>
            <person name="Takaki Y."/>
            <person name="Uchiyama I."/>
            <person name="Toyoda A."/>
            <person name="Nishi S."/>
            <person name="Chee G.-J."/>
            <person name="Arai W."/>
            <person name="Nunoura T."/>
            <person name="Itoh T."/>
            <person name="Hattori M."/>
            <person name="Takai K."/>
        </authorList>
    </citation>
    <scope>NUCLEOTIDE SEQUENCE</scope>
</reference>
<dbReference type="PRINTS" id="PR00335">
    <property type="entry name" value="KUPTAKETRKA"/>
</dbReference>
<evidence type="ECO:0000256" key="5">
    <source>
        <dbReference type="ARBA" id="ARBA00023027"/>
    </source>
</evidence>
<dbReference type="InterPro" id="IPR006037">
    <property type="entry name" value="RCK_C"/>
</dbReference>
<dbReference type="InterPro" id="IPR036721">
    <property type="entry name" value="RCK_C_sf"/>
</dbReference>
<feature type="domain" description="RCK N-terminal" evidence="7">
    <location>
        <begin position="221"/>
        <end position="338"/>
    </location>
</feature>
<dbReference type="Gene3D" id="3.30.70.1450">
    <property type="entry name" value="Regulator of K+ conductance, C-terminal domain"/>
    <property type="match status" value="2"/>
</dbReference>
<keyword evidence="3" id="KW-0633">Potassium transport</keyword>
<protein>
    <recommendedName>
        <fullName evidence="1">Trk system potassium uptake protein TrkA</fullName>
    </recommendedName>
</protein>
<feature type="domain" description="RCK N-terminal" evidence="7">
    <location>
        <begin position="1"/>
        <end position="116"/>
    </location>
</feature>
<dbReference type="Pfam" id="PF02080">
    <property type="entry name" value="TrkA_C"/>
    <property type="match status" value="2"/>
</dbReference>
<feature type="domain" description="RCK C-terminal" evidence="8">
    <location>
        <begin position="357"/>
        <end position="436"/>
    </location>
</feature>
<dbReference type="NCBIfam" id="NF007039">
    <property type="entry name" value="PRK09496.3-2"/>
    <property type="match status" value="1"/>
</dbReference>
<sequence length="436" mass="47513">MRVVIIGAGEVGRSIAAALQTDHDVVVIEKDPDRFQLLQELDVLGVLGNGASLKTLKDAGAEKADLAIASTDIDEVNIVACAAAKQLGTKITVARVQDAEYLQTWKRGYLGVDEMVCSELITSQAIADVIGLRGVRASDEFADGKILMTETVVEENSPLLGLRLRDAAIPKECNVASIIRENAVIIPRGDDVIRAQDRLVLIGTPQAVHEFNRRLSVLPAVKEVLIVGGGRIGFRLAQILQSRGLKPKLIEPDEERSRWLAENLPNTLVFHGDGTDIELLEREGLYRCDVAVSVIGTDERNLLCGLLLKRMGVPQVIVRVEDPNFIAIFERVGIDIAINPRRLIAEEIIGFTRGRIERSLSLEQDRAEVLEIEVSPKSPLIGIQLADAHLPPGVLIGAIVRGERVIIPRGTDTLQPGDHAIVFSTKEAAQEIEKLL</sequence>
<dbReference type="GO" id="GO:0015079">
    <property type="term" value="F:potassium ion transmembrane transporter activity"/>
    <property type="evidence" value="ECO:0007669"/>
    <property type="project" value="InterPro"/>
</dbReference>
<evidence type="ECO:0000256" key="2">
    <source>
        <dbReference type="ARBA" id="ARBA00022448"/>
    </source>
</evidence>
<dbReference type="InterPro" id="IPR006036">
    <property type="entry name" value="K_uptake_TrkA"/>
</dbReference>
<dbReference type="NCBIfam" id="NF007031">
    <property type="entry name" value="PRK09496.1-2"/>
    <property type="match status" value="1"/>
</dbReference>
<dbReference type="InterPro" id="IPR003148">
    <property type="entry name" value="RCK_N"/>
</dbReference>
<dbReference type="PANTHER" id="PTHR43833">
    <property type="entry name" value="POTASSIUM CHANNEL PROTEIN 2-RELATED-RELATED"/>
    <property type="match status" value="1"/>
</dbReference>
<evidence type="ECO:0000256" key="1">
    <source>
        <dbReference type="ARBA" id="ARBA00017378"/>
    </source>
</evidence>
<keyword evidence="4" id="KW-0630">Potassium</keyword>
<dbReference type="AlphaFoldDB" id="H5SU77"/>
<keyword evidence="6" id="KW-0406">Ion transport</keyword>
<name>H5SU77_ACEAU</name>
<dbReference type="EMBL" id="AP011803">
    <property type="protein sequence ID" value="BAL60077.1"/>
    <property type="molecule type" value="Genomic_DNA"/>
</dbReference>
<evidence type="ECO:0000313" key="9">
    <source>
        <dbReference type="EMBL" id="BAL60077.1"/>
    </source>
</evidence>
<dbReference type="PROSITE" id="PS51202">
    <property type="entry name" value="RCK_C"/>
    <property type="match status" value="2"/>
</dbReference>
<accession>H5SU77</accession>
<gene>
    <name evidence="9" type="ORF">HGMM_OP4C713</name>
</gene>
<keyword evidence="5" id="KW-0520">NAD</keyword>
<keyword evidence="2" id="KW-0813">Transport</keyword>
<dbReference type="NCBIfam" id="NF007034">
    <property type="entry name" value="PRK09496.2-1"/>
    <property type="match status" value="1"/>
</dbReference>
<dbReference type="PANTHER" id="PTHR43833:SF5">
    <property type="entry name" value="TRK SYSTEM POTASSIUM UPTAKE PROTEIN TRKA"/>
    <property type="match status" value="1"/>
</dbReference>
<organism evidence="9">
    <name type="scientific">Acetithermum autotrophicum</name>
    <dbReference type="NCBI Taxonomy" id="1446466"/>
    <lineage>
        <taxon>Bacteria</taxon>
        <taxon>Candidatus Bipolaricaulota</taxon>
        <taxon>Candidatus Acetithermum</taxon>
    </lineage>
</organism>
<dbReference type="InterPro" id="IPR050721">
    <property type="entry name" value="Trk_Ktr_HKT_K-transport"/>
</dbReference>
<evidence type="ECO:0000259" key="8">
    <source>
        <dbReference type="PROSITE" id="PS51202"/>
    </source>
</evidence>
<reference evidence="9" key="1">
    <citation type="journal article" date="2005" name="Environ. Microbiol.">
        <title>Genetic and functional properties of uncultivated thermophilic crenarchaeotes from a subsurface gold mine as revealed by analysis of genome fragments.</title>
        <authorList>
            <person name="Nunoura T."/>
            <person name="Hirayama H."/>
            <person name="Takami H."/>
            <person name="Oida H."/>
            <person name="Nishi S."/>
            <person name="Shimamura S."/>
            <person name="Suzuki Y."/>
            <person name="Inagaki F."/>
            <person name="Takai K."/>
            <person name="Nealson K.H."/>
            <person name="Horikoshi K."/>
        </authorList>
    </citation>
    <scope>NUCLEOTIDE SEQUENCE</scope>
</reference>
<dbReference type="NCBIfam" id="NF007041">
    <property type="entry name" value="PRK09496.3-4"/>
    <property type="match status" value="1"/>
</dbReference>
<dbReference type="Gene3D" id="3.40.50.720">
    <property type="entry name" value="NAD(P)-binding Rossmann-like Domain"/>
    <property type="match status" value="2"/>
</dbReference>
<dbReference type="SUPFAM" id="SSF116726">
    <property type="entry name" value="TrkA C-terminal domain-like"/>
    <property type="match status" value="2"/>
</dbReference>